<name>A0A937K465_9CLOT</name>
<dbReference type="InterPro" id="IPR052734">
    <property type="entry name" value="Nod_factor_acetyltransferase"/>
</dbReference>
<feature type="transmembrane region" description="Helical" evidence="1">
    <location>
        <begin position="162"/>
        <end position="180"/>
    </location>
</feature>
<evidence type="ECO:0000259" key="2">
    <source>
        <dbReference type="Pfam" id="PF01757"/>
    </source>
</evidence>
<dbReference type="Pfam" id="PF01757">
    <property type="entry name" value="Acyl_transf_3"/>
    <property type="match status" value="1"/>
</dbReference>
<protein>
    <submittedName>
        <fullName evidence="3">Acyltransferase family protein</fullName>
    </submittedName>
</protein>
<feature type="transmembrane region" description="Helical" evidence="1">
    <location>
        <begin position="7"/>
        <end position="25"/>
    </location>
</feature>
<feature type="transmembrane region" description="Helical" evidence="1">
    <location>
        <begin position="31"/>
        <end position="49"/>
    </location>
</feature>
<proteinExistence type="predicted"/>
<dbReference type="EMBL" id="JAESWA010000020">
    <property type="protein sequence ID" value="MBL4931544.1"/>
    <property type="molecule type" value="Genomic_DNA"/>
</dbReference>
<dbReference type="RefSeq" id="WP_202766928.1">
    <property type="nucleotide sequence ID" value="NZ_JAESWA010000020.1"/>
</dbReference>
<feature type="transmembrane region" description="Helical" evidence="1">
    <location>
        <begin position="102"/>
        <end position="120"/>
    </location>
</feature>
<feature type="transmembrane region" description="Helical" evidence="1">
    <location>
        <begin position="187"/>
        <end position="210"/>
    </location>
</feature>
<gene>
    <name evidence="3" type="ORF">JK634_06985</name>
</gene>
<feature type="transmembrane region" description="Helical" evidence="1">
    <location>
        <begin position="230"/>
        <end position="247"/>
    </location>
</feature>
<feature type="transmembrane region" description="Helical" evidence="1">
    <location>
        <begin position="259"/>
        <end position="275"/>
    </location>
</feature>
<comment type="caution">
    <text evidence="3">The sequence shown here is derived from an EMBL/GenBank/DDBJ whole genome shotgun (WGS) entry which is preliminary data.</text>
</comment>
<evidence type="ECO:0000256" key="1">
    <source>
        <dbReference type="SAM" id="Phobius"/>
    </source>
</evidence>
<feature type="domain" description="Acyltransferase 3" evidence="2">
    <location>
        <begin position="6"/>
        <end position="308"/>
    </location>
</feature>
<organism evidence="3 4">
    <name type="scientific">Clostridium paridis</name>
    <dbReference type="NCBI Taxonomy" id="2803863"/>
    <lineage>
        <taxon>Bacteria</taxon>
        <taxon>Bacillati</taxon>
        <taxon>Bacillota</taxon>
        <taxon>Clostridia</taxon>
        <taxon>Eubacteriales</taxon>
        <taxon>Clostridiaceae</taxon>
        <taxon>Clostridium</taxon>
    </lineage>
</organism>
<dbReference type="Proteomes" id="UP000623681">
    <property type="component" value="Unassembled WGS sequence"/>
</dbReference>
<dbReference type="AlphaFoldDB" id="A0A937K465"/>
<dbReference type="GO" id="GO:0016747">
    <property type="term" value="F:acyltransferase activity, transferring groups other than amino-acyl groups"/>
    <property type="evidence" value="ECO:0007669"/>
    <property type="project" value="InterPro"/>
</dbReference>
<keyword evidence="1" id="KW-1133">Transmembrane helix</keyword>
<feature type="transmembrane region" description="Helical" evidence="1">
    <location>
        <begin position="287"/>
        <end position="308"/>
    </location>
</feature>
<sequence>MNKRIEYLDIAKGILIITVILSHSPFEYAQYMYWFHMPAFFIISGLLYRDGINFKTQFLKFYIPYLCFSAIDIVFDFLISPDMASFSNFIQSFNNHIYSGKAAWGVFWFIPVLLISKFIFSKLKTHFKTPYVIAIISIGYIAAHIYSIKVIPNEITDITEKYWYPLDMDVVPIALAYYAIGFYSKNILQYLVTKSSMIISGIMCFILFHINSTQNIYYYMNIKDSYFKSIQWDLIYPLCFTIFILAFSNNLYNGRLKRFLNYCGKNSLIIMYLHRPVGNLLLDKIPSLGWVSFTVAGLGFALLFTYVVDKYSATKTLFKGVLPEGGLHLSLSNSHS</sequence>
<dbReference type="PANTHER" id="PTHR37312">
    <property type="entry name" value="MEMBRANE-BOUND ACYLTRANSFERASE YKRP-RELATED"/>
    <property type="match status" value="1"/>
</dbReference>
<dbReference type="InterPro" id="IPR002656">
    <property type="entry name" value="Acyl_transf_3_dom"/>
</dbReference>
<feature type="transmembrane region" description="Helical" evidence="1">
    <location>
        <begin position="61"/>
        <end position="79"/>
    </location>
</feature>
<evidence type="ECO:0000313" key="4">
    <source>
        <dbReference type="Proteomes" id="UP000623681"/>
    </source>
</evidence>
<feature type="transmembrane region" description="Helical" evidence="1">
    <location>
        <begin position="132"/>
        <end position="150"/>
    </location>
</feature>
<keyword evidence="4" id="KW-1185">Reference proteome</keyword>
<keyword evidence="3" id="KW-0012">Acyltransferase</keyword>
<keyword evidence="3" id="KW-0808">Transferase</keyword>
<reference evidence="3" key="1">
    <citation type="submission" date="2021-01" db="EMBL/GenBank/DDBJ databases">
        <title>Genome public.</title>
        <authorList>
            <person name="Liu C."/>
            <person name="Sun Q."/>
        </authorList>
    </citation>
    <scope>NUCLEOTIDE SEQUENCE</scope>
    <source>
        <strain evidence="3">YIM B02565</strain>
    </source>
</reference>
<keyword evidence="1" id="KW-0472">Membrane</keyword>
<evidence type="ECO:0000313" key="3">
    <source>
        <dbReference type="EMBL" id="MBL4931544.1"/>
    </source>
</evidence>
<keyword evidence="1" id="KW-0812">Transmembrane</keyword>
<accession>A0A937K465</accession>
<dbReference type="PANTHER" id="PTHR37312:SF1">
    <property type="entry name" value="MEMBRANE-BOUND ACYLTRANSFERASE YKRP-RELATED"/>
    <property type="match status" value="1"/>
</dbReference>